<sequence length="82" mass="9143">MTPRFETIVCESYKELLCRVVEPATRYAAAGCSATARTYKSALCLQSNAFQTIFAHESIKDTGTVADTFKAPYRLSECPQFH</sequence>
<protein>
    <submittedName>
        <fullName evidence="1">SFRICE_005685</fullName>
    </submittedName>
</protein>
<evidence type="ECO:0000313" key="1">
    <source>
        <dbReference type="EMBL" id="SOQ39002.1"/>
    </source>
</evidence>
<organism evidence="1">
    <name type="scientific">Spodoptera frugiperda</name>
    <name type="common">Fall armyworm</name>
    <dbReference type="NCBI Taxonomy" id="7108"/>
    <lineage>
        <taxon>Eukaryota</taxon>
        <taxon>Metazoa</taxon>
        <taxon>Ecdysozoa</taxon>
        <taxon>Arthropoda</taxon>
        <taxon>Hexapoda</taxon>
        <taxon>Insecta</taxon>
        <taxon>Pterygota</taxon>
        <taxon>Neoptera</taxon>
        <taxon>Endopterygota</taxon>
        <taxon>Lepidoptera</taxon>
        <taxon>Glossata</taxon>
        <taxon>Ditrysia</taxon>
        <taxon>Noctuoidea</taxon>
        <taxon>Noctuidae</taxon>
        <taxon>Amphipyrinae</taxon>
        <taxon>Spodoptera</taxon>
    </lineage>
</organism>
<name>A0A2H1VF21_SPOFR</name>
<reference evidence="1" key="1">
    <citation type="submission" date="2016-07" db="EMBL/GenBank/DDBJ databases">
        <authorList>
            <person name="Bretaudeau A."/>
        </authorList>
    </citation>
    <scope>NUCLEOTIDE SEQUENCE</scope>
    <source>
        <strain evidence="1">Rice</strain>
        <tissue evidence="1">Whole body</tissue>
    </source>
</reference>
<proteinExistence type="predicted"/>
<gene>
    <name evidence="1" type="ORF">SFRICE_005685</name>
</gene>
<dbReference type="AlphaFoldDB" id="A0A2H1VF21"/>
<dbReference type="EMBL" id="ODYU01002016">
    <property type="protein sequence ID" value="SOQ39002.1"/>
    <property type="molecule type" value="Genomic_DNA"/>
</dbReference>
<accession>A0A2H1VF21</accession>